<dbReference type="Gene3D" id="3.30.700.20">
    <property type="entry name" value="Hypothetical protein ph0010, domain 1"/>
    <property type="match status" value="1"/>
</dbReference>
<dbReference type="Proteomes" id="UP000501991">
    <property type="component" value="Chromosome"/>
</dbReference>
<dbReference type="InterPro" id="IPR023473">
    <property type="entry name" value="AMMECR1"/>
</dbReference>
<dbReference type="SUPFAM" id="SSF143447">
    <property type="entry name" value="AMMECR1-like"/>
    <property type="match status" value="1"/>
</dbReference>
<dbReference type="InterPro" id="IPR002733">
    <property type="entry name" value="AMMECR1_domain"/>
</dbReference>
<dbReference type="AlphaFoldDB" id="A0A6C1B4X2"/>
<proteinExistence type="predicted"/>
<dbReference type="PANTHER" id="PTHR13016:SF0">
    <property type="entry name" value="AMME SYNDROME CANDIDATE GENE 1 PROTEIN"/>
    <property type="match status" value="1"/>
</dbReference>
<evidence type="ECO:0000313" key="3">
    <source>
        <dbReference type="Proteomes" id="UP000501991"/>
    </source>
</evidence>
<dbReference type="NCBIfam" id="TIGR00296">
    <property type="entry name" value="TIGR00296 family protein"/>
    <property type="match status" value="1"/>
</dbReference>
<dbReference type="InterPro" id="IPR027623">
    <property type="entry name" value="AmmeMemoSam_A"/>
</dbReference>
<organism evidence="2 3">
    <name type="scientific">Nitrogeniibacter mangrovi</name>
    <dbReference type="NCBI Taxonomy" id="2016596"/>
    <lineage>
        <taxon>Bacteria</taxon>
        <taxon>Pseudomonadati</taxon>
        <taxon>Pseudomonadota</taxon>
        <taxon>Betaproteobacteria</taxon>
        <taxon>Rhodocyclales</taxon>
        <taxon>Zoogloeaceae</taxon>
        <taxon>Nitrogeniibacter</taxon>
    </lineage>
</organism>
<reference evidence="2 3" key="1">
    <citation type="submission" date="2020-02" db="EMBL/GenBank/DDBJ databases">
        <title>Nitrogenibacter mangrovi gen. nov., sp. nov. isolated from mangrove sediment, a denitrifying betaproteobacterium.</title>
        <authorList>
            <person name="Liao H."/>
            <person name="Tian Y."/>
        </authorList>
    </citation>
    <scope>NUCLEOTIDE SEQUENCE [LARGE SCALE GENOMIC DNA]</scope>
    <source>
        <strain evidence="2 3">M9-3-2</strain>
    </source>
</reference>
<dbReference type="RefSeq" id="WP_173764979.1">
    <property type="nucleotide sequence ID" value="NZ_CP048836.1"/>
</dbReference>
<sequence>MSPTESDLGARLLARARAAIEHELGLAPAPGDDPSLASRGATFVTLTKHGELRGCIGSLKPHRPLAEDIAANACAAAFGDPRFPPVSRAEWPAIRIGVSLLGQAEFMDARAEDEVLARLRPGQDGVIFFAGCRQATFLPQVWAQLPEPRRFLGALKQKAGLPPDYWGDEVMIATYPVQKWSEAD</sequence>
<dbReference type="InterPro" id="IPR027485">
    <property type="entry name" value="AMMECR1_N"/>
</dbReference>
<accession>A0A6C1B4X2</accession>
<dbReference type="KEGG" id="azq:G3580_09290"/>
<protein>
    <submittedName>
        <fullName evidence="2">AmmeMemoRadiSam system protein A</fullName>
    </submittedName>
</protein>
<dbReference type="EMBL" id="CP048836">
    <property type="protein sequence ID" value="QID17818.1"/>
    <property type="molecule type" value="Genomic_DNA"/>
</dbReference>
<dbReference type="InterPro" id="IPR036071">
    <property type="entry name" value="AMMECR1_dom_sf"/>
</dbReference>
<evidence type="ECO:0000313" key="2">
    <source>
        <dbReference type="EMBL" id="QID17818.1"/>
    </source>
</evidence>
<keyword evidence="3" id="KW-1185">Reference proteome</keyword>
<dbReference type="PROSITE" id="PS51112">
    <property type="entry name" value="AMMECR1"/>
    <property type="match status" value="1"/>
</dbReference>
<dbReference type="Gene3D" id="3.30.1490.150">
    <property type="entry name" value="Hypothetical protein ph0010, domain 2"/>
    <property type="match status" value="1"/>
</dbReference>
<dbReference type="NCBIfam" id="TIGR04335">
    <property type="entry name" value="AmmeMemoSam_A"/>
    <property type="match status" value="1"/>
</dbReference>
<dbReference type="Pfam" id="PF01871">
    <property type="entry name" value="AMMECR1"/>
    <property type="match status" value="1"/>
</dbReference>
<evidence type="ECO:0000259" key="1">
    <source>
        <dbReference type="PROSITE" id="PS51112"/>
    </source>
</evidence>
<gene>
    <name evidence="2" type="primary">amrA</name>
    <name evidence="2" type="ORF">G3580_09290</name>
</gene>
<name>A0A6C1B4X2_9RHOO</name>
<dbReference type="PANTHER" id="PTHR13016">
    <property type="entry name" value="AMMECR1 HOMOLOG"/>
    <property type="match status" value="1"/>
</dbReference>
<feature type="domain" description="AMMECR1" evidence="1">
    <location>
        <begin position="1"/>
        <end position="184"/>
    </location>
</feature>